<dbReference type="EMBL" id="JACHDS010000001">
    <property type="protein sequence ID" value="MBB6172294.1"/>
    <property type="molecule type" value="Genomic_DNA"/>
</dbReference>
<dbReference type="AlphaFoldDB" id="A0A7X0D6N3"/>
<keyword evidence="2" id="KW-1185">Reference proteome</keyword>
<dbReference type="Gene3D" id="3.20.20.70">
    <property type="entry name" value="Aldolase class I"/>
    <property type="match status" value="1"/>
</dbReference>
<keyword evidence="1" id="KW-0560">Oxidoreductase</keyword>
<dbReference type="RefSeq" id="WP_184075614.1">
    <property type="nucleotide sequence ID" value="NZ_JACHDS010000001.1"/>
</dbReference>
<dbReference type="GO" id="GO:0051213">
    <property type="term" value="F:dioxygenase activity"/>
    <property type="evidence" value="ECO:0007669"/>
    <property type="project" value="UniProtKB-KW"/>
</dbReference>
<keyword evidence="1" id="KW-0223">Dioxygenase</keyword>
<dbReference type="SUPFAM" id="SSF51412">
    <property type="entry name" value="Inosine monophosphate dehydrogenase (IMPDH)"/>
    <property type="match status" value="1"/>
</dbReference>
<organism evidence="1 2">
    <name type="scientific">Nocardiopsis mwathae</name>
    <dbReference type="NCBI Taxonomy" id="1472723"/>
    <lineage>
        <taxon>Bacteria</taxon>
        <taxon>Bacillati</taxon>
        <taxon>Actinomycetota</taxon>
        <taxon>Actinomycetes</taxon>
        <taxon>Streptosporangiales</taxon>
        <taxon>Nocardiopsidaceae</taxon>
        <taxon>Nocardiopsis</taxon>
    </lineage>
</organism>
<proteinExistence type="predicted"/>
<name>A0A7X0D6N3_9ACTN</name>
<dbReference type="Pfam" id="PF03060">
    <property type="entry name" value="NMO"/>
    <property type="match status" value="1"/>
</dbReference>
<accession>A0A7X0D6N3</accession>
<sequence>MAPVAEPSDLPALIQGGMGVGVSGWRLARAVARTGQLGVVSGVALDVQLARRLWLGDPDGHLRRALAHFPDTEAAERILRRYYVPGGVAADRRRFRPVPRPSLRPNRTRTDLTVAGNFAEVWLAKEGHGGLVGVNYLEKIQLATPAAVYGAMLAGVDYVLMGAGIPTEIPALLDALAARSPVELTVDVAGTDERHTVAFDPSAFPEVGPLPRPRFLAIVSSDVLAMYLNRSSVTRPDGFVVEAPSAGGHSAPPRGRMRLDASGEPVYGPRDRVDLAKVAVLGLPFWTAGGYASPRGMAAAGAAGAAGIQVGSAFALCRESGLDPRLRRRLLQRVAEGTLAVRNDPLASPAGFPFKVAEVPGTLSEDDVYEGRPRLCDLGYLRTPYARPDGGVGYRCPAEPVDEYLAKGGAAEDTVGRQCLCNGLVAGVGLGRHRPGGYVEPPLLTLGQDLGFLPDLLGADGDYSASDVVRYLLPE</sequence>
<gene>
    <name evidence="1" type="ORF">HNR23_002354</name>
</gene>
<reference evidence="1 2" key="1">
    <citation type="submission" date="2020-08" db="EMBL/GenBank/DDBJ databases">
        <title>Sequencing the genomes of 1000 actinobacteria strains.</title>
        <authorList>
            <person name="Klenk H.-P."/>
        </authorList>
    </citation>
    <scope>NUCLEOTIDE SEQUENCE [LARGE SCALE GENOMIC DNA]</scope>
    <source>
        <strain evidence="1 2">DSM 46659</strain>
    </source>
</reference>
<dbReference type="PANTHER" id="PTHR32332:SF33">
    <property type="entry name" value="NITRONATE MONOOXYGENASE DOMAIN-CONTAINING PROTEIN"/>
    <property type="match status" value="1"/>
</dbReference>
<dbReference type="Proteomes" id="UP000546642">
    <property type="component" value="Unassembled WGS sequence"/>
</dbReference>
<protein>
    <submittedName>
        <fullName evidence="1">NAD(P)H-dependent flavin oxidoreductase YrpB (Nitropropane dioxygenase family)</fullName>
    </submittedName>
</protein>
<evidence type="ECO:0000313" key="1">
    <source>
        <dbReference type="EMBL" id="MBB6172294.1"/>
    </source>
</evidence>
<dbReference type="InterPro" id="IPR013785">
    <property type="entry name" value="Aldolase_TIM"/>
</dbReference>
<evidence type="ECO:0000313" key="2">
    <source>
        <dbReference type="Proteomes" id="UP000546642"/>
    </source>
</evidence>
<dbReference type="PANTHER" id="PTHR32332">
    <property type="entry name" value="2-NITROPROPANE DIOXYGENASE"/>
    <property type="match status" value="1"/>
</dbReference>
<comment type="caution">
    <text evidence="1">The sequence shown here is derived from an EMBL/GenBank/DDBJ whole genome shotgun (WGS) entry which is preliminary data.</text>
</comment>